<dbReference type="EMBL" id="MU620987">
    <property type="protein sequence ID" value="KAI8575316.1"/>
    <property type="molecule type" value="Genomic_DNA"/>
</dbReference>
<organism evidence="2 3">
    <name type="scientific">Umbelopsis ramanniana AG</name>
    <dbReference type="NCBI Taxonomy" id="1314678"/>
    <lineage>
        <taxon>Eukaryota</taxon>
        <taxon>Fungi</taxon>
        <taxon>Fungi incertae sedis</taxon>
        <taxon>Mucoromycota</taxon>
        <taxon>Mucoromycotina</taxon>
        <taxon>Umbelopsidomycetes</taxon>
        <taxon>Umbelopsidales</taxon>
        <taxon>Umbelopsidaceae</taxon>
        <taxon>Umbelopsis</taxon>
    </lineage>
</organism>
<feature type="compositionally biased region" description="Basic and acidic residues" evidence="1">
    <location>
        <begin position="241"/>
        <end position="252"/>
    </location>
</feature>
<dbReference type="Proteomes" id="UP001206595">
    <property type="component" value="Unassembled WGS sequence"/>
</dbReference>
<dbReference type="GeneID" id="75917811"/>
<sequence>MLKALFFRKRTAITYKSRIEPPAFPDFDRSPYVFPSDSQLGQPFTDSSSRPNREQAVGNRDNGHRNAEKVKKEETATKEEVQVIDSNLIDGSNIDHDSVVASVDEVSTNIPEHKDTEPEMSLQHTLEKVKKRKRQEKPPQDPFSIFDFLESDSDGTVELMKAKPMGLLQKTNSDAHRKTTSNHESLTVTKEKSTKKLATRLKAESKVAIDNDDESQSELSDFEHFAGNIFPEVSYVITPEHELPESDPREAELSSFMRQEFGMESEKDESMEEQQKKPSKRKQYVPQNKIKAQFTYGSARKIISSQNESPSEGNTSNLTGNALSSKEARVPPNSTSLDRSMPLGEINRSSTCTSTLSSPLVSSNDMQLDEQNCTSKNTSGQK</sequence>
<proteinExistence type="predicted"/>
<protein>
    <submittedName>
        <fullName evidence="2">Uncharacterized protein</fullName>
    </submittedName>
</protein>
<reference evidence="2" key="2">
    <citation type="journal article" date="2022" name="Proc. Natl. Acad. Sci. U.S.A.">
        <title>Diploid-dominant life cycles characterize the early evolution of Fungi.</title>
        <authorList>
            <person name="Amses K.R."/>
            <person name="Simmons D.R."/>
            <person name="Longcore J.E."/>
            <person name="Mondo S.J."/>
            <person name="Seto K."/>
            <person name="Jeronimo G.H."/>
            <person name="Bonds A.E."/>
            <person name="Quandt C.A."/>
            <person name="Davis W.J."/>
            <person name="Chang Y."/>
            <person name="Federici B.A."/>
            <person name="Kuo A."/>
            <person name="LaButti K."/>
            <person name="Pangilinan J."/>
            <person name="Andreopoulos W."/>
            <person name="Tritt A."/>
            <person name="Riley R."/>
            <person name="Hundley H."/>
            <person name="Johnson J."/>
            <person name="Lipzen A."/>
            <person name="Barry K."/>
            <person name="Lang B.F."/>
            <person name="Cuomo C.A."/>
            <person name="Buchler N.E."/>
            <person name="Grigoriev I.V."/>
            <person name="Spatafora J.W."/>
            <person name="Stajich J.E."/>
            <person name="James T.Y."/>
        </authorList>
    </citation>
    <scope>NUCLEOTIDE SEQUENCE</scope>
    <source>
        <strain evidence="2">AG</strain>
    </source>
</reference>
<feature type="region of interest" description="Disordered" evidence="1">
    <location>
        <begin position="301"/>
        <end position="382"/>
    </location>
</feature>
<dbReference type="RefSeq" id="XP_051440320.1">
    <property type="nucleotide sequence ID" value="XM_051592468.1"/>
</dbReference>
<comment type="caution">
    <text evidence="2">The sequence shown here is derived from an EMBL/GenBank/DDBJ whole genome shotgun (WGS) entry which is preliminary data.</text>
</comment>
<feature type="compositionally biased region" description="Polar residues" evidence="1">
    <location>
        <begin position="36"/>
        <end position="50"/>
    </location>
</feature>
<keyword evidence="3" id="KW-1185">Reference proteome</keyword>
<feature type="region of interest" description="Disordered" evidence="1">
    <location>
        <begin position="20"/>
        <end position="77"/>
    </location>
</feature>
<feature type="compositionally biased region" description="Polar residues" evidence="1">
    <location>
        <begin position="364"/>
        <end position="382"/>
    </location>
</feature>
<evidence type="ECO:0000313" key="3">
    <source>
        <dbReference type="Proteomes" id="UP001206595"/>
    </source>
</evidence>
<feature type="compositionally biased region" description="Low complexity" evidence="1">
    <location>
        <begin position="349"/>
        <end position="363"/>
    </location>
</feature>
<feature type="region of interest" description="Disordered" evidence="1">
    <location>
        <begin position="241"/>
        <end position="289"/>
    </location>
</feature>
<feature type="region of interest" description="Disordered" evidence="1">
    <location>
        <begin position="129"/>
        <end position="148"/>
    </location>
</feature>
<name>A0AAD5E0D7_UMBRA</name>
<feature type="compositionally biased region" description="Polar residues" evidence="1">
    <location>
        <begin position="303"/>
        <end position="324"/>
    </location>
</feature>
<evidence type="ECO:0000313" key="2">
    <source>
        <dbReference type="EMBL" id="KAI8575316.1"/>
    </source>
</evidence>
<feature type="region of interest" description="Disordered" evidence="1">
    <location>
        <begin position="168"/>
        <end position="192"/>
    </location>
</feature>
<reference evidence="2" key="1">
    <citation type="submission" date="2021-06" db="EMBL/GenBank/DDBJ databases">
        <authorList>
            <consortium name="DOE Joint Genome Institute"/>
            <person name="Mondo S.J."/>
            <person name="Amses K.R."/>
            <person name="Simmons D.R."/>
            <person name="Longcore J.E."/>
            <person name="Seto K."/>
            <person name="Alves G.H."/>
            <person name="Bonds A.E."/>
            <person name="Quandt C.A."/>
            <person name="Davis W.J."/>
            <person name="Chang Y."/>
            <person name="Letcher P.M."/>
            <person name="Powell M.J."/>
            <person name="Kuo A."/>
            <person name="Labutti K."/>
            <person name="Pangilinan J."/>
            <person name="Andreopoulos W."/>
            <person name="Tritt A."/>
            <person name="Riley R."/>
            <person name="Hundley H."/>
            <person name="Johnson J."/>
            <person name="Lipzen A."/>
            <person name="Barry K."/>
            <person name="Berbee M.L."/>
            <person name="Buchler N.E."/>
            <person name="Grigoriev I.V."/>
            <person name="Spatafora J.W."/>
            <person name="Stajich J.E."/>
            <person name="James T.Y."/>
        </authorList>
    </citation>
    <scope>NUCLEOTIDE SEQUENCE</scope>
    <source>
        <strain evidence="2">AG</strain>
    </source>
</reference>
<accession>A0AAD5E0D7</accession>
<feature type="compositionally biased region" description="Basic and acidic residues" evidence="1">
    <location>
        <begin position="61"/>
        <end position="77"/>
    </location>
</feature>
<dbReference type="AlphaFoldDB" id="A0AAD5E0D7"/>
<gene>
    <name evidence="2" type="ORF">K450DRAFT_262358</name>
</gene>
<evidence type="ECO:0000256" key="1">
    <source>
        <dbReference type="SAM" id="MobiDB-lite"/>
    </source>
</evidence>